<dbReference type="SUPFAM" id="SSF48295">
    <property type="entry name" value="TrpR-like"/>
    <property type="match status" value="1"/>
</dbReference>
<protein>
    <recommendedName>
        <fullName evidence="5">Helix-turn-helix domain-containing protein</fullName>
    </recommendedName>
</protein>
<feature type="region of interest" description="Disordered" evidence="2">
    <location>
        <begin position="1"/>
        <end position="24"/>
    </location>
</feature>
<feature type="coiled-coil region" evidence="1">
    <location>
        <begin position="81"/>
        <end position="108"/>
    </location>
</feature>
<name>W6JZ99_9MICO</name>
<keyword evidence="1" id="KW-0175">Coiled coil</keyword>
<gene>
    <name evidence="3" type="ORF">BN11_4510003</name>
</gene>
<dbReference type="AlphaFoldDB" id="W6JZ99"/>
<organism evidence="3 4">
    <name type="scientific">Nostocoides australiense Ben110</name>
    <dbReference type="NCBI Taxonomy" id="1193182"/>
    <lineage>
        <taxon>Bacteria</taxon>
        <taxon>Bacillati</taxon>
        <taxon>Actinomycetota</taxon>
        <taxon>Actinomycetes</taxon>
        <taxon>Micrococcales</taxon>
        <taxon>Intrasporangiaceae</taxon>
        <taxon>Nostocoides</taxon>
    </lineage>
</organism>
<dbReference type="Proteomes" id="UP000035763">
    <property type="component" value="Unassembled WGS sequence"/>
</dbReference>
<dbReference type="STRING" id="1193182.BN11_4510003"/>
<evidence type="ECO:0000313" key="3">
    <source>
        <dbReference type="EMBL" id="CCH74502.1"/>
    </source>
</evidence>
<feature type="compositionally biased region" description="Polar residues" evidence="2">
    <location>
        <begin position="1"/>
        <end position="11"/>
    </location>
</feature>
<evidence type="ECO:0008006" key="5">
    <source>
        <dbReference type="Google" id="ProtNLM"/>
    </source>
</evidence>
<accession>W6JZ99</accession>
<sequence>MSNPKMSSTSGAGPVARKPKRHLPPSEKYELWVSVLTGQATQSEAASRYKVDRSTVVTVCRTAKQGALDALAASVPGRRGQSAEQQRVAELEAEVERLRATITEQAVALHLHEGKARWD</sequence>
<dbReference type="GO" id="GO:0043565">
    <property type="term" value="F:sequence-specific DNA binding"/>
    <property type="evidence" value="ECO:0007669"/>
    <property type="project" value="InterPro"/>
</dbReference>
<evidence type="ECO:0000256" key="1">
    <source>
        <dbReference type="SAM" id="Coils"/>
    </source>
</evidence>
<evidence type="ECO:0000256" key="2">
    <source>
        <dbReference type="SAM" id="MobiDB-lite"/>
    </source>
</evidence>
<evidence type="ECO:0000313" key="4">
    <source>
        <dbReference type="Proteomes" id="UP000035763"/>
    </source>
</evidence>
<reference evidence="3 4" key="1">
    <citation type="journal article" date="2013" name="ISME J.">
        <title>A metabolic model for members of the genus Tetrasphaera involved in enhanced biological phosphorus removal.</title>
        <authorList>
            <person name="Kristiansen R."/>
            <person name="Nguyen H.T.T."/>
            <person name="Saunders A.M."/>
            <person name="Nielsen J.L."/>
            <person name="Wimmer R."/>
            <person name="Le V.Q."/>
            <person name="McIlroy S.J."/>
            <person name="Petrovski S."/>
            <person name="Seviour R.J."/>
            <person name="Calteau A."/>
            <person name="Nielsen K.L."/>
            <person name="Nielsen P.H."/>
        </authorList>
    </citation>
    <scope>NUCLEOTIDE SEQUENCE [LARGE SCALE GENOMIC DNA]</scope>
    <source>
        <strain evidence="3 4">Ben110</strain>
    </source>
</reference>
<keyword evidence="4" id="KW-1185">Reference proteome</keyword>
<comment type="caution">
    <text evidence="3">The sequence shown here is derived from an EMBL/GenBank/DDBJ whole genome shotgun (WGS) entry which is preliminary data.</text>
</comment>
<dbReference type="InterPro" id="IPR010921">
    <property type="entry name" value="Trp_repressor/repl_initiator"/>
</dbReference>
<proteinExistence type="predicted"/>
<dbReference type="EMBL" id="CAJA01000392">
    <property type="protein sequence ID" value="CCH74502.1"/>
    <property type="molecule type" value="Genomic_DNA"/>
</dbReference>